<reference evidence="2" key="1">
    <citation type="journal article" date="2019" name="Int. J. Syst. Evol. Microbiol.">
        <title>The Global Catalogue of Microorganisms (GCM) 10K type strain sequencing project: providing services to taxonomists for standard genome sequencing and annotation.</title>
        <authorList>
            <consortium name="The Broad Institute Genomics Platform"/>
            <consortium name="The Broad Institute Genome Sequencing Center for Infectious Disease"/>
            <person name="Wu L."/>
            <person name="Ma J."/>
        </authorList>
    </citation>
    <scope>NUCLEOTIDE SEQUENCE [LARGE SCALE GENOMIC DNA]</scope>
    <source>
        <strain evidence="2">JCM 17759</strain>
    </source>
</reference>
<dbReference type="EMBL" id="BAABGA010000015">
    <property type="protein sequence ID" value="GAA4448043.1"/>
    <property type="molecule type" value="Genomic_DNA"/>
</dbReference>
<comment type="caution">
    <text evidence="1">The sequence shown here is derived from an EMBL/GenBank/DDBJ whole genome shotgun (WGS) entry which is preliminary data.</text>
</comment>
<dbReference type="Proteomes" id="UP001500840">
    <property type="component" value="Unassembled WGS sequence"/>
</dbReference>
<keyword evidence="2" id="KW-1185">Reference proteome</keyword>
<gene>
    <name evidence="1" type="ORF">GCM10023156_10700</name>
</gene>
<protein>
    <submittedName>
        <fullName evidence="1">Uncharacterized protein</fullName>
    </submittedName>
</protein>
<evidence type="ECO:0000313" key="1">
    <source>
        <dbReference type="EMBL" id="GAA4448043.1"/>
    </source>
</evidence>
<proteinExistence type="predicted"/>
<organism evidence="1 2">
    <name type="scientific">Novipirellula rosea</name>
    <dbReference type="NCBI Taxonomy" id="1031540"/>
    <lineage>
        <taxon>Bacteria</taxon>
        <taxon>Pseudomonadati</taxon>
        <taxon>Planctomycetota</taxon>
        <taxon>Planctomycetia</taxon>
        <taxon>Pirellulales</taxon>
        <taxon>Pirellulaceae</taxon>
        <taxon>Novipirellula</taxon>
    </lineage>
</organism>
<accession>A0ABP8MEY2</accession>
<evidence type="ECO:0000313" key="2">
    <source>
        <dbReference type="Proteomes" id="UP001500840"/>
    </source>
</evidence>
<name>A0ABP8MEY2_9BACT</name>
<sequence>MILIPVAFGAESVTNIVSSADSKPMVPTKWSFMSRYRSGGRCLNSTEVQPVVTEHMTKQNSSPNGLKTVLTRRHGGVRMGSLMEWVVRSNPVSA</sequence>